<dbReference type="InterPro" id="IPR003768">
    <property type="entry name" value="ScpA"/>
</dbReference>
<dbReference type="RefSeq" id="WP_153549810.1">
    <property type="nucleotide sequence ID" value="NZ_CP040089.1"/>
</dbReference>
<dbReference type="EMBL" id="CP040089">
    <property type="protein sequence ID" value="QGA80072.1"/>
    <property type="molecule type" value="Genomic_DNA"/>
</dbReference>
<organism evidence="2 3">
    <name type="scientific">Candidatus Nanohalobium constans</name>
    <dbReference type="NCBI Taxonomy" id="2565781"/>
    <lineage>
        <taxon>Archaea</taxon>
        <taxon>Candidatus Nanohalarchaeota</taxon>
        <taxon>Candidatus Nanohalobia</taxon>
        <taxon>Candidatus Nanohalobiales</taxon>
        <taxon>Candidatus Nanohalobiaceae</taxon>
        <taxon>Candidatus Nanohalobium</taxon>
    </lineage>
</organism>
<accession>A0A5Q0UER2</accession>
<evidence type="ECO:0000256" key="1">
    <source>
        <dbReference type="SAM" id="MobiDB-lite"/>
    </source>
</evidence>
<feature type="compositionally biased region" description="Basic and acidic residues" evidence="1">
    <location>
        <begin position="145"/>
        <end position="158"/>
    </location>
</feature>
<dbReference type="Proteomes" id="UP000377803">
    <property type="component" value="Chromosome"/>
</dbReference>
<dbReference type="InterPro" id="IPR023093">
    <property type="entry name" value="ScpA-like_C"/>
</dbReference>
<name>A0A5Q0UER2_9ARCH</name>
<feature type="region of interest" description="Disordered" evidence="1">
    <location>
        <begin position="145"/>
        <end position="164"/>
    </location>
</feature>
<evidence type="ECO:0000313" key="2">
    <source>
        <dbReference type="EMBL" id="QGA80072.1"/>
    </source>
</evidence>
<sequence length="253" mass="30168">MDQVKVEEIAEEPWEETIDFLTADMPPQEIDITVLADRYRQYLSELQEYDLSVPAKAIRICAALLKMKTQALEFEQAEEEDQELEEDPMAFEDEEMMQEELMEENTERIEIKDGPDLEVPVKQKPKRRMRLDELKGALEDAVEVKQRRDERRERRAEMDQEFEMDEEDLTQKLNQLLGSIKDKITTESDEEINFDDLIEQKDREEKIEKFKHMLHLENDEKVRLIQEEFLGDLKVQPQELEENPEQETDYIAN</sequence>
<dbReference type="Gene3D" id="1.10.10.580">
    <property type="entry name" value="Structural maintenance of chromosome 1. Chain E"/>
    <property type="match status" value="1"/>
</dbReference>
<dbReference type="PANTHER" id="PTHR33969:SF2">
    <property type="entry name" value="SEGREGATION AND CONDENSATION PROTEIN A"/>
    <property type="match status" value="1"/>
</dbReference>
<reference evidence="3" key="1">
    <citation type="submission" date="2019-05" db="EMBL/GenBank/DDBJ databases">
        <title>Candidatus Nanohalobium constans, a novel model system to study the DPANN nano-sized archaea: genomic and physiological characterization of a nanoarchaeon co-cultured with its chitinotrophic host.</title>
        <authorList>
            <person name="La Cono V."/>
            <person name="Arcadi E."/>
            <person name="Crisafi F."/>
            <person name="Denaro R."/>
            <person name="La Spada G."/>
            <person name="Messina E."/>
            <person name="Smedile F."/>
            <person name="Toshchakov S.V."/>
            <person name="Shevchenko M.A."/>
            <person name="Golyshin P.N."/>
            <person name="Golyshina O.V."/>
            <person name="Ferrer M."/>
            <person name="Rohde M."/>
            <person name="Mushegian A."/>
            <person name="Sorokin D.Y."/>
            <person name="Giuliano L."/>
            <person name="Yakimov M.M."/>
        </authorList>
    </citation>
    <scope>NUCLEOTIDE SEQUENCE [LARGE SCALE GENOMIC DNA]</scope>
    <source>
        <strain evidence="3">LC1Nh</strain>
    </source>
</reference>
<dbReference type="AlphaFoldDB" id="A0A5Q0UER2"/>
<dbReference type="Pfam" id="PF02616">
    <property type="entry name" value="SMC_ScpA"/>
    <property type="match status" value="1"/>
</dbReference>
<dbReference type="PANTHER" id="PTHR33969">
    <property type="entry name" value="SEGREGATION AND CONDENSATION PROTEIN A"/>
    <property type="match status" value="1"/>
</dbReference>
<gene>
    <name evidence="2" type="primary">scpA</name>
    <name evidence="2" type="ORF">LC1Nh_0165</name>
</gene>
<protein>
    <submittedName>
        <fullName evidence="2">Segregation and condensation protein A</fullName>
    </submittedName>
</protein>
<dbReference type="GeneID" id="42364546"/>
<evidence type="ECO:0000313" key="3">
    <source>
        <dbReference type="Proteomes" id="UP000377803"/>
    </source>
</evidence>
<keyword evidence="3" id="KW-1185">Reference proteome</keyword>
<dbReference type="KEGG" id="ncon:LC1Nh_0165"/>
<proteinExistence type="predicted"/>